<dbReference type="AlphaFoldDB" id="A0AAV1DIF6"/>
<keyword evidence="3" id="KW-0611">Plant defense</keyword>
<keyword evidence="6" id="KW-0804">Transcription</keyword>
<dbReference type="PANTHER" id="PTHR31677">
    <property type="entry name" value="AP2 DOMAIN CLASS TRANSCRIPTION FACTOR"/>
    <property type="match status" value="1"/>
</dbReference>
<proteinExistence type="predicted"/>
<sequence>MVVEPLRLRNNNSSAAARGPNQMAPPHLRPVKETHFRGVRKRPWGRYAAEIRDPWKKTRRWLGTFDTAEEAAMAYDEAARSLRGPKAKTNFGDGGMFMSPPPVAIPLPNMTSPQLFAEKFQHWYPPAFRPISGAAGDRHVDGQASRSEYTGYKLDTLTLAMNVNESETKPDKKPVLFDLNQPPPLF</sequence>
<dbReference type="SMART" id="SM00380">
    <property type="entry name" value="AP2"/>
    <property type="match status" value="1"/>
</dbReference>
<keyword evidence="5" id="KW-0238">DNA-binding</keyword>
<keyword evidence="4" id="KW-0805">Transcription regulation</keyword>
<dbReference type="InterPro" id="IPR036955">
    <property type="entry name" value="AP2/ERF_dom_sf"/>
</dbReference>
<evidence type="ECO:0000256" key="5">
    <source>
        <dbReference type="ARBA" id="ARBA00023125"/>
    </source>
</evidence>
<keyword evidence="2" id="KW-0936">Ethylene signaling pathway</keyword>
<feature type="region of interest" description="Disordered" evidence="8">
    <location>
        <begin position="1"/>
        <end position="28"/>
    </location>
</feature>
<dbReference type="PANTHER" id="PTHR31677:SF157">
    <property type="entry name" value="AP2_ERF DOMAIN-CONTAINING PROTEIN"/>
    <property type="match status" value="1"/>
</dbReference>
<dbReference type="Gene3D" id="3.30.730.10">
    <property type="entry name" value="AP2/ERF domain"/>
    <property type="match status" value="1"/>
</dbReference>
<feature type="region of interest" description="Disordered" evidence="8">
    <location>
        <begin position="165"/>
        <end position="186"/>
    </location>
</feature>
<evidence type="ECO:0000313" key="10">
    <source>
        <dbReference type="EMBL" id="CAI9107692.1"/>
    </source>
</evidence>
<dbReference type="Proteomes" id="UP001161247">
    <property type="component" value="Chromosome 5"/>
</dbReference>
<dbReference type="SUPFAM" id="SSF54171">
    <property type="entry name" value="DNA-binding domain"/>
    <property type="match status" value="1"/>
</dbReference>
<evidence type="ECO:0000259" key="9">
    <source>
        <dbReference type="PROSITE" id="PS51032"/>
    </source>
</evidence>
<keyword evidence="7" id="KW-0539">Nucleus</keyword>
<evidence type="ECO:0000256" key="3">
    <source>
        <dbReference type="ARBA" id="ARBA00022821"/>
    </source>
</evidence>
<dbReference type="EMBL" id="OX459122">
    <property type="protein sequence ID" value="CAI9107692.1"/>
    <property type="molecule type" value="Genomic_DNA"/>
</dbReference>
<evidence type="ECO:0000313" key="11">
    <source>
        <dbReference type="Proteomes" id="UP001161247"/>
    </source>
</evidence>
<feature type="compositionally biased region" description="Basic and acidic residues" evidence="8">
    <location>
        <begin position="166"/>
        <end position="175"/>
    </location>
</feature>
<dbReference type="GO" id="GO:0003700">
    <property type="term" value="F:DNA-binding transcription factor activity"/>
    <property type="evidence" value="ECO:0007669"/>
    <property type="project" value="InterPro"/>
</dbReference>
<dbReference type="GO" id="GO:0006952">
    <property type="term" value="P:defense response"/>
    <property type="evidence" value="ECO:0007669"/>
    <property type="project" value="UniProtKB-KW"/>
</dbReference>
<evidence type="ECO:0000256" key="4">
    <source>
        <dbReference type="ARBA" id="ARBA00023015"/>
    </source>
</evidence>
<dbReference type="Pfam" id="PF00847">
    <property type="entry name" value="AP2"/>
    <property type="match status" value="1"/>
</dbReference>
<evidence type="ECO:0000256" key="2">
    <source>
        <dbReference type="ARBA" id="ARBA00022745"/>
    </source>
</evidence>
<dbReference type="GO" id="GO:0003677">
    <property type="term" value="F:DNA binding"/>
    <property type="evidence" value="ECO:0007669"/>
    <property type="project" value="UniProtKB-KW"/>
</dbReference>
<dbReference type="FunFam" id="3.30.730.10:FF:000001">
    <property type="entry name" value="Ethylene-responsive transcription factor 2"/>
    <property type="match status" value="1"/>
</dbReference>
<dbReference type="InterPro" id="IPR001471">
    <property type="entry name" value="AP2/ERF_dom"/>
</dbReference>
<dbReference type="PRINTS" id="PR00367">
    <property type="entry name" value="ETHRSPELEMNT"/>
</dbReference>
<accession>A0AAV1DIF6</accession>
<organism evidence="10 11">
    <name type="scientific">Oldenlandia corymbosa var. corymbosa</name>
    <dbReference type="NCBI Taxonomy" id="529605"/>
    <lineage>
        <taxon>Eukaryota</taxon>
        <taxon>Viridiplantae</taxon>
        <taxon>Streptophyta</taxon>
        <taxon>Embryophyta</taxon>
        <taxon>Tracheophyta</taxon>
        <taxon>Spermatophyta</taxon>
        <taxon>Magnoliopsida</taxon>
        <taxon>eudicotyledons</taxon>
        <taxon>Gunneridae</taxon>
        <taxon>Pentapetalae</taxon>
        <taxon>asterids</taxon>
        <taxon>lamiids</taxon>
        <taxon>Gentianales</taxon>
        <taxon>Rubiaceae</taxon>
        <taxon>Rubioideae</taxon>
        <taxon>Spermacoceae</taxon>
        <taxon>Hedyotis-Oldenlandia complex</taxon>
        <taxon>Oldenlandia</taxon>
    </lineage>
</organism>
<evidence type="ECO:0000256" key="8">
    <source>
        <dbReference type="SAM" id="MobiDB-lite"/>
    </source>
</evidence>
<evidence type="ECO:0000256" key="1">
    <source>
        <dbReference type="ARBA" id="ARBA00004123"/>
    </source>
</evidence>
<dbReference type="CDD" id="cd00018">
    <property type="entry name" value="AP2"/>
    <property type="match status" value="1"/>
</dbReference>
<dbReference type="PROSITE" id="PS51032">
    <property type="entry name" value="AP2_ERF"/>
    <property type="match status" value="1"/>
</dbReference>
<protein>
    <submittedName>
        <fullName evidence="10">OLC1v1007114C1</fullName>
    </submittedName>
</protein>
<dbReference type="InterPro" id="IPR016177">
    <property type="entry name" value="DNA-bd_dom_sf"/>
</dbReference>
<dbReference type="GO" id="GO:0005634">
    <property type="term" value="C:nucleus"/>
    <property type="evidence" value="ECO:0007669"/>
    <property type="project" value="UniProtKB-SubCell"/>
</dbReference>
<gene>
    <name evidence="10" type="ORF">OLC1_LOCUS15945</name>
</gene>
<evidence type="ECO:0000256" key="7">
    <source>
        <dbReference type="ARBA" id="ARBA00023242"/>
    </source>
</evidence>
<dbReference type="GO" id="GO:0009873">
    <property type="term" value="P:ethylene-activated signaling pathway"/>
    <property type="evidence" value="ECO:0007669"/>
    <property type="project" value="UniProtKB-KW"/>
</dbReference>
<evidence type="ECO:0000256" key="6">
    <source>
        <dbReference type="ARBA" id="ARBA00023163"/>
    </source>
</evidence>
<name>A0AAV1DIF6_OLDCO</name>
<feature type="domain" description="AP2/ERF" evidence="9">
    <location>
        <begin position="35"/>
        <end position="92"/>
    </location>
</feature>
<keyword evidence="11" id="KW-1185">Reference proteome</keyword>
<reference evidence="10" key="1">
    <citation type="submission" date="2023-03" db="EMBL/GenBank/DDBJ databases">
        <authorList>
            <person name="Julca I."/>
        </authorList>
    </citation>
    <scope>NUCLEOTIDE SEQUENCE</scope>
</reference>
<comment type="subcellular location">
    <subcellularLocation>
        <location evidence="1">Nucleus</location>
    </subcellularLocation>
</comment>